<accession>A0A5N5WK50</accession>
<keyword evidence="1" id="KW-0560">Oxidoreductase</keyword>
<evidence type="ECO:0000256" key="1">
    <source>
        <dbReference type="ARBA" id="ARBA00023002"/>
    </source>
</evidence>
<dbReference type="Gene3D" id="3.40.50.720">
    <property type="entry name" value="NAD(P)-binding Rossmann-like Domain"/>
    <property type="match status" value="1"/>
</dbReference>
<evidence type="ECO:0000313" key="2">
    <source>
        <dbReference type="EMBL" id="KAB8068898.1"/>
    </source>
</evidence>
<dbReference type="GO" id="GO:0016491">
    <property type="term" value="F:oxidoreductase activity"/>
    <property type="evidence" value="ECO:0007669"/>
    <property type="project" value="UniProtKB-KW"/>
</dbReference>
<protein>
    <recommendedName>
        <fullName evidence="4">NAD(P)-binding protein</fullName>
    </recommendedName>
</protein>
<dbReference type="InterPro" id="IPR002347">
    <property type="entry name" value="SDR_fam"/>
</dbReference>
<evidence type="ECO:0000313" key="3">
    <source>
        <dbReference type="Proteomes" id="UP000326565"/>
    </source>
</evidence>
<sequence length="268" mass="29914">MTTPRDLPPYTTAYYPKIYLKSQLCTKPQWPSKDTNLIKKVAIVTGANSGMGFESSHQLLSHNLSYLIIAAFVQRIEGQLSRLDIIIILIAGLGNLKFAVVPSTGHEEVMQVNYFSTVLLCILLLPVLKGKAATISPGRLTSYDNPKTFDWNEQYSASKLLAHMFLWKLVDYVSTDDVVVNLIDPGLVKGTDLQREASGKGASTYLDAALVKGKESHGCYIMNWQFRPFATFLYTTEGKQIIESLWSETMAELKFADGQGTLEFMRRA</sequence>
<dbReference type="Proteomes" id="UP000326565">
    <property type="component" value="Unassembled WGS sequence"/>
</dbReference>
<dbReference type="AlphaFoldDB" id="A0A5N5WK50"/>
<dbReference type="InterPro" id="IPR036291">
    <property type="entry name" value="NAD(P)-bd_dom_sf"/>
</dbReference>
<dbReference type="OrthoDB" id="191139at2759"/>
<dbReference type="PANTHER" id="PTHR43157:SF35">
    <property type="entry name" value="DEHYDROGENASE_REDUCTASE FAMILY PROTEIN, PUTATIVE-RELATED"/>
    <property type="match status" value="1"/>
</dbReference>
<name>A0A5N5WK50_9EURO</name>
<evidence type="ECO:0008006" key="4">
    <source>
        <dbReference type="Google" id="ProtNLM"/>
    </source>
</evidence>
<dbReference type="SUPFAM" id="SSF51735">
    <property type="entry name" value="NAD(P)-binding Rossmann-fold domains"/>
    <property type="match status" value="1"/>
</dbReference>
<proteinExistence type="predicted"/>
<dbReference type="Pfam" id="PF00106">
    <property type="entry name" value="adh_short"/>
    <property type="match status" value="1"/>
</dbReference>
<reference evidence="2 3" key="1">
    <citation type="submission" date="2019-04" db="EMBL/GenBank/DDBJ databases">
        <title>Friends and foes A comparative genomics study of 23 Aspergillus species from section Flavi.</title>
        <authorList>
            <consortium name="DOE Joint Genome Institute"/>
            <person name="Kjaerbolling I."/>
            <person name="Vesth T."/>
            <person name="Frisvad J.C."/>
            <person name="Nybo J.L."/>
            <person name="Theobald S."/>
            <person name="Kildgaard S."/>
            <person name="Isbrandt T."/>
            <person name="Kuo A."/>
            <person name="Sato A."/>
            <person name="Lyhne E.K."/>
            <person name="Kogle M.E."/>
            <person name="Wiebenga A."/>
            <person name="Kun R.S."/>
            <person name="Lubbers R.J."/>
            <person name="Makela M.R."/>
            <person name="Barry K."/>
            <person name="Chovatia M."/>
            <person name="Clum A."/>
            <person name="Daum C."/>
            <person name="Haridas S."/>
            <person name="He G."/>
            <person name="LaButti K."/>
            <person name="Lipzen A."/>
            <person name="Mondo S."/>
            <person name="Riley R."/>
            <person name="Salamov A."/>
            <person name="Simmons B.A."/>
            <person name="Magnuson J.K."/>
            <person name="Henrissat B."/>
            <person name="Mortensen U.H."/>
            <person name="Larsen T.O."/>
            <person name="Devries R.P."/>
            <person name="Grigoriev I.V."/>
            <person name="Machida M."/>
            <person name="Baker S.E."/>
            <person name="Andersen M.R."/>
        </authorList>
    </citation>
    <scope>NUCLEOTIDE SEQUENCE [LARGE SCALE GENOMIC DNA]</scope>
    <source>
        <strain evidence="2 3">CBS 151.66</strain>
    </source>
</reference>
<keyword evidence="3" id="KW-1185">Reference proteome</keyword>
<dbReference type="EMBL" id="ML732367">
    <property type="protein sequence ID" value="KAB8068898.1"/>
    <property type="molecule type" value="Genomic_DNA"/>
</dbReference>
<dbReference type="PANTHER" id="PTHR43157">
    <property type="entry name" value="PHOSPHATIDYLINOSITOL-GLYCAN BIOSYNTHESIS CLASS F PROTEIN-RELATED"/>
    <property type="match status" value="1"/>
</dbReference>
<organism evidence="2 3">
    <name type="scientific">Aspergillus leporis</name>
    <dbReference type="NCBI Taxonomy" id="41062"/>
    <lineage>
        <taxon>Eukaryota</taxon>
        <taxon>Fungi</taxon>
        <taxon>Dikarya</taxon>
        <taxon>Ascomycota</taxon>
        <taxon>Pezizomycotina</taxon>
        <taxon>Eurotiomycetes</taxon>
        <taxon>Eurotiomycetidae</taxon>
        <taxon>Eurotiales</taxon>
        <taxon>Aspergillaceae</taxon>
        <taxon>Aspergillus</taxon>
        <taxon>Aspergillus subgen. Circumdati</taxon>
    </lineage>
</organism>
<gene>
    <name evidence="2" type="ORF">BDV29DRAFT_161945</name>
</gene>